<dbReference type="STRING" id="933084.A0A067QNH8"/>
<evidence type="ECO:0000256" key="5">
    <source>
        <dbReference type="SAM" id="Phobius"/>
    </source>
</evidence>
<organism evidence="6 7">
    <name type="scientific">Jaapia argillacea MUCL 33604</name>
    <dbReference type="NCBI Taxonomy" id="933084"/>
    <lineage>
        <taxon>Eukaryota</taxon>
        <taxon>Fungi</taxon>
        <taxon>Dikarya</taxon>
        <taxon>Basidiomycota</taxon>
        <taxon>Agaricomycotina</taxon>
        <taxon>Agaricomycetes</taxon>
        <taxon>Agaricomycetidae</taxon>
        <taxon>Jaapiales</taxon>
        <taxon>Jaapiaceae</taxon>
        <taxon>Jaapia</taxon>
    </lineage>
</organism>
<proteinExistence type="predicted"/>
<keyword evidence="4 5" id="KW-0472">Membrane</keyword>
<keyword evidence="5" id="KW-1133">Transmembrane helix</keyword>
<sequence>MLGALVNKPNRVLEKQHFYQSSTKPIYRRHPASRVYLGVYFTAFTVGVLGSTYGIFTLIRGKQA</sequence>
<evidence type="ECO:0000256" key="4">
    <source>
        <dbReference type="ARBA" id="ARBA00023136"/>
    </source>
</evidence>
<dbReference type="InParanoid" id="A0A067QNH8"/>
<dbReference type="InterPro" id="IPR039297">
    <property type="entry name" value="COX7a"/>
</dbReference>
<evidence type="ECO:0000313" key="6">
    <source>
        <dbReference type="EMBL" id="KDQ64196.1"/>
    </source>
</evidence>
<evidence type="ECO:0000256" key="3">
    <source>
        <dbReference type="ARBA" id="ARBA00023128"/>
    </source>
</evidence>
<dbReference type="GO" id="GO:0005743">
    <property type="term" value="C:mitochondrial inner membrane"/>
    <property type="evidence" value="ECO:0007669"/>
    <property type="project" value="UniProtKB-SubCell"/>
</dbReference>
<evidence type="ECO:0000256" key="1">
    <source>
        <dbReference type="ARBA" id="ARBA00004273"/>
    </source>
</evidence>
<accession>A0A067QNH8</accession>
<dbReference type="Proteomes" id="UP000027265">
    <property type="component" value="Unassembled WGS sequence"/>
</dbReference>
<gene>
    <name evidence="6" type="ORF">JAAARDRAFT_27822</name>
</gene>
<dbReference type="OrthoDB" id="5511599at2759"/>
<evidence type="ECO:0000256" key="2">
    <source>
        <dbReference type="ARBA" id="ARBA00022792"/>
    </source>
</evidence>
<name>A0A067QNH8_9AGAM</name>
<reference evidence="7" key="1">
    <citation type="journal article" date="2014" name="Proc. Natl. Acad. Sci. U.S.A.">
        <title>Extensive sampling of basidiomycete genomes demonstrates inadequacy of the white-rot/brown-rot paradigm for wood decay fungi.</title>
        <authorList>
            <person name="Riley R."/>
            <person name="Salamov A.A."/>
            <person name="Brown D.W."/>
            <person name="Nagy L.G."/>
            <person name="Floudas D."/>
            <person name="Held B.W."/>
            <person name="Levasseur A."/>
            <person name="Lombard V."/>
            <person name="Morin E."/>
            <person name="Otillar R."/>
            <person name="Lindquist E.A."/>
            <person name="Sun H."/>
            <person name="LaButti K.M."/>
            <person name="Schmutz J."/>
            <person name="Jabbour D."/>
            <person name="Luo H."/>
            <person name="Baker S.E."/>
            <person name="Pisabarro A.G."/>
            <person name="Walton J.D."/>
            <person name="Blanchette R.A."/>
            <person name="Henrissat B."/>
            <person name="Martin F."/>
            <person name="Cullen D."/>
            <person name="Hibbett D.S."/>
            <person name="Grigoriev I.V."/>
        </authorList>
    </citation>
    <scope>NUCLEOTIDE SEQUENCE [LARGE SCALE GENOMIC DNA]</scope>
    <source>
        <strain evidence="7">MUCL 33604</strain>
    </source>
</reference>
<dbReference type="HOGENOM" id="CLU_169147_3_0_1"/>
<dbReference type="EMBL" id="KL197709">
    <property type="protein sequence ID" value="KDQ64196.1"/>
    <property type="molecule type" value="Genomic_DNA"/>
</dbReference>
<keyword evidence="7" id="KW-1185">Reference proteome</keyword>
<dbReference type="AlphaFoldDB" id="A0A067QNH8"/>
<dbReference type="Pfam" id="PF02238">
    <property type="entry name" value="COX7a"/>
    <property type="match status" value="1"/>
</dbReference>
<comment type="subcellular location">
    <subcellularLocation>
        <location evidence="1">Mitochondrion inner membrane</location>
    </subcellularLocation>
</comment>
<feature type="transmembrane region" description="Helical" evidence="5">
    <location>
        <begin position="37"/>
        <end position="59"/>
    </location>
</feature>
<evidence type="ECO:0000313" key="7">
    <source>
        <dbReference type="Proteomes" id="UP000027265"/>
    </source>
</evidence>
<keyword evidence="5" id="KW-0812">Transmembrane</keyword>
<keyword evidence="3" id="KW-0496">Mitochondrion</keyword>
<keyword evidence="2" id="KW-0999">Mitochondrion inner membrane</keyword>
<protein>
    <submittedName>
        <fullName evidence="6">Uncharacterized protein</fullName>
    </submittedName>
</protein>